<reference evidence="1 2" key="1">
    <citation type="submission" date="2018-06" db="EMBL/GenBank/DDBJ databases">
        <title>Comparative genomics reveals the genomic features of Rhizophagus irregularis, R. cerebriforme, R. diaphanum and Gigaspora rosea, and their symbiotic lifestyle signature.</title>
        <authorList>
            <person name="Morin E."/>
            <person name="San Clemente H."/>
            <person name="Chen E.C.H."/>
            <person name="De La Providencia I."/>
            <person name="Hainaut M."/>
            <person name="Kuo A."/>
            <person name="Kohler A."/>
            <person name="Murat C."/>
            <person name="Tang N."/>
            <person name="Roy S."/>
            <person name="Loubradou J."/>
            <person name="Henrissat B."/>
            <person name="Grigoriev I.V."/>
            <person name="Corradi N."/>
            <person name="Roux C."/>
            <person name="Martin F.M."/>
        </authorList>
    </citation>
    <scope>NUCLEOTIDE SEQUENCE [LARGE SCALE GENOMIC DNA]</scope>
    <source>
        <strain evidence="1 2">DAOM 194757</strain>
    </source>
</reference>
<comment type="caution">
    <text evidence="1">The sequence shown here is derived from an EMBL/GenBank/DDBJ whole genome shotgun (WGS) entry which is preliminary data.</text>
</comment>
<name>A0A397UQ74_9GLOM</name>
<dbReference type="Proteomes" id="UP000266673">
    <property type="component" value="Unassembled WGS sequence"/>
</dbReference>
<proteinExistence type="predicted"/>
<keyword evidence="2" id="KW-1185">Reference proteome</keyword>
<gene>
    <name evidence="1" type="ORF">C2G38_2203384</name>
</gene>
<dbReference type="STRING" id="44941.A0A397UQ74"/>
<protein>
    <submittedName>
        <fullName evidence="1">Uncharacterized protein</fullName>
    </submittedName>
</protein>
<accession>A0A397UQ74</accession>
<sequence>MRTSNFKYWSWPFAKLVIGKSGTGKTNILKNLVLGNKAEHIYKKKKVKSRYIWCDNLIVCEYHSNEPKWSFVKYMYRIIASNPRALYYENIRFSYISPEKISSLKSFSLKEYKLRDTNNVKNASIVINSYLCNVEFIVFDLNKAEDDSLAIWLRFDTLLNLLKETELWQKHKIKNELPVEPMNSEPLKS</sequence>
<dbReference type="EMBL" id="QKWP01001131">
    <property type="protein sequence ID" value="RIB11458.1"/>
    <property type="molecule type" value="Genomic_DNA"/>
</dbReference>
<evidence type="ECO:0000313" key="2">
    <source>
        <dbReference type="Proteomes" id="UP000266673"/>
    </source>
</evidence>
<organism evidence="1 2">
    <name type="scientific">Gigaspora rosea</name>
    <dbReference type="NCBI Taxonomy" id="44941"/>
    <lineage>
        <taxon>Eukaryota</taxon>
        <taxon>Fungi</taxon>
        <taxon>Fungi incertae sedis</taxon>
        <taxon>Mucoromycota</taxon>
        <taxon>Glomeromycotina</taxon>
        <taxon>Glomeromycetes</taxon>
        <taxon>Diversisporales</taxon>
        <taxon>Gigasporaceae</taxon>
        <taxon>Gigaspora</taxon>
    </lineage>
</organism>
<dbReference type="AlphaFoldDB" id="A0A397UQ74"/>
<dbReference type="OrthoDB" id="2424110at2759"/>
<evidence type="ECO:0000313" key="1">
    <source>
        <dbReference type="EMBL" id="RIB11458.1"/>
    </source>
</evidence>